<evidence type="ECO:0000313" key="3">
    <source>
        <dbReference type="Proteomes" id="UP000293369"/>
    </source>
</evidence>
<comment type="caution">
    <text evidence="2">The sequence shown here is derived from an EMBL/GenBank/DDBJ whole genome shotgun (WGS) entry which is preliminary data.</text>
</comment>
<feature type="region of interest" description="Disordered" evidence="1">
    <location>
        <begin position="35"/>
        <end position="106"/>
    </location>
</feature>
<sequence>MAAAHGFKPSIGHTEPKRGAEWWGKSVLLTFALFKSEPPSGRNPKWPLPQKRICTRSNPASWSAPRPPSGASPLPHLDRDRSKIPLGPEAAIEGKSNRRTAPPTFEPRCIRWPPVGRQTTALHIIALQPHTTKLLQHPSVDAFKRPTVPPLPCVCV</sequence>
<name>A0A4Q7D4X6_9PSED</name>
<reference evidence="2 3" key="1">
    <citation type="submission" date="2019-02" db="EMBL/GenBank/DDBJ databases">
        <title>Pseudomonas spp from wheat grain.</title>
        <authorList>
            <person name="Cho G.-S."/>
            <person name="Franz C.M.A.P."/>
        </authorList>
    </citation>
    <scope>NUCLEOTIDE SEQUENCE [LARGE SCALE GENOMIC DNA]</scope>
    <source>
        <strain evidence="2 3">133NRW</strain>
    </source>
</reference>
<dbReference type="EMBL" id="SGFE01000005">
    <property type="protein sequence ID" value="RZI33068.1"/>
    <property type="molecule type" value="Genomic_DNA"/>
</dbReference>
<gene>
    <name evidence="2" type="ORF">EUX57_03460</name>
</gene>
<accession>A0A4Q7D4X6</accession>
<protein>
    <submittedName>
        <fullName evidence="2">Uncharacterized protein</fullName>
    </submittedName>
</protein>
<organism evidence="2 3">
    <name type="scientific">Pseudomonas orientalis</name>
    <dbReference type="NCBI Taxonomy" id="76758"/>
    <lineage>
        <taxon>Bacteria</taxon>
        <taxon>Pseudomonadati</taxon>
        <taxon>Pseudomonadota</taxon>
        <taxon>Gammaproteobacteria</taxon>
        <taxon>Pseudomonadales</taxon>
        <taxon>Pseudomonadaceae</taxon>
        <taxon>Pseudomonas</taxon>
    </lineage>
</organism>
<evidence type="ECO:0000313" key="2">
    <source>
        <dbReference type="EMBL" id="RZI33068.1"/>
    </source>
</evidence>
<evidence type="ECO:0000256" key="1">
    <source>
        <dbReference type="SAM" id="MobiDB-lite"/>
    </source>
</evidence>
<dbReference type="AlphaFoldDB" id="A0A4Q7D4X6"/>
<dbReference type="Proteomes" id="UP000293369">
    <property type="component" value="Unassembled WGS sequence"/>
</dbReference>
<proteinExistence type="predicted"/>